<dbReference type="RefSeq" id="WP_267222176.1">
    <property type="nucleotide sequence ID" value="NZ_JAPCWC010000014.1"/>
</dbReference>
<accession>A0ABV6SEE7</accession>
<keyword evidence="2" id="KW-1185">Reference proteome</keyword>
<dbReference type="Pfam" id="PF04820">
    <property type="entry name" value="Trp_halogenase"/>
    <property type="match status" value="1"/>
</dbReference>
<gene>
    <name evidence="1" type="ORF">ACFFF8_23840</name>
</gene>
<dbReference type="GO" id="GO:0016491">
    <property type="term" value="F:oxidoreductase activity"/>
    <property type="evidence" value="ECO:0007669"/>
    <property type="project" value="UniProtKB-KW"/>
</dbReference>
<sequence length="511" mass="56664">MANQQIRSILIAGGGTAGWMAANLLATRLRRLPIEITLVESPEIGTVGVGEATVPAIRDYFKAIGVTEAEVMQASQGTVKLGIEFRDWRAPGTSFFHPFGRYGVDAFSVPFHQYWLKRRMAGDETPLAEYCLPTQAAMRNLMLLPPDQPVNDLGVFDWAIHFDAGLFARFLAQRARDTLGVRHVQGTISAASRDGESGRIASVTLSDGRSLEADLFVDCSGFRSLMLGQTLEVPYEDWTHLLPCDRAVAMPCAHGDELTPYTRSTAREAGWQWRIPLQHRVGNGYVYSSRHISDDEAAATLIASLEGEALAEPNMLRFRTGHRTKVWEKNCVALGLAAGFLEPLESTSIVLIQSGIERLLAHFPDRDFDPSLADEFNRITALEYARIRDFLLLHYWGGQRGEALWQECRALDLPETLAQRIRAYKGAGKLPRFEWDSFQPPSWLSMFAGFEIIPARYDPLADQFTTEELGGTFAQMRAAIARAVSLAGSHEQFIAETWAVPAAQHSAPQPA</sequence>
<name>A0ABV6SEE7_9SPHN</name>
<dbReference type="PIRSF" id="PIRSF011396">
    <property type="entry name" value="Trp_halogenase"/>
    <property type="match status" value="1"/>
</dbReference>
<protein>
    <submittedName>
        <fullName evidence="1">Tryptophan halogenase family protein</fullName>
        <ecNumber evidence="1">1.14.19.-</ecNumber>
    </submittedName>
</protein>
<evidence type="ECO:0000313" key="1">
    <source>
        <dbReference type="EMBL" id="MFC0687626.1"/>
    </source>
</evidence>
<dbReference type="SUPFAM" id="SSF51905">
    <property type="entry name" value="FAD/NAD(P)-binding domain"/>
    <property type="match status" value="1"/>
</dbReference>
<dbReference type="PANTHER" id="PTHR43747">
    <property type="entry name" value="FAD-BINDING PROTEIN"/>
    <property type="match status" value="1"/>
</dbReference>
<dbReference type="EC" id="1.14.19.-" evidence="1"/>
<dbReference type="InterPro" id="IPR036188">
    <property type="entry name" value="FAD/NAD-bd_sf"/>
</dbReference>
<dbReference type="EMBL" id="JBHLTM010000090">
    <property type="protein sequence ID" value="MFC0687626.1"/>
    <property type="molecule type" value="Genomic_DNA"/>
</dbReference>
<reference evidence="1 2" key="1">
    <citation type="submission" date="2024-09" db="EMBL/GenBank/DDBJ databases">
        <authorList>
            <person name="Sun Q."/>
            <person name="Mori K."/>
        </authorList>
    </citation>
    <scope>NUCLEOTIDE SEQUENCE [LARGE SCALE GENOMIC DNA]</scope>
    <source>
        <strain evidence="1 2">CICC 11035S</strain>
    </source>
</reference>
<dbReference type="InterPro" id="IPR033856">
    <property type="entry name" value="Trp_halogen"/>
</dbReference>
<evidence type="ECO:0000313" key="2">
    <source>
        <dbReference type="Proteomes" id="UP001589858"/>
    </source>
</evidence>
<comment type="caution">
    <text evidence="1">The sequence shown here is derived from an EMBL/GenBank/DDBJ whole genome shotgun (WGS) entry which is preliminary data.</text>
</comment>
<proteinExistence type="predicted"/>
<organism evidence="1 2">
    <name type="scientific">Novosphingobium clariflavum</name>
    <dbReference type="NCBI Taxonomy" id="2029884"/>
    <lineage>
        <taxon>Bacteria</taxon>
        <taxon>Pseudomonadati</taxon>
        <taxon>Pseudomonadota</taxon>
        <taxon>Alphaproteobacteria</taxon>
        <taxon>Sphingomonadales</taxon>
        <taxon>Sphingomonadaceae</taxon>
        <taxon>Novosphingobium</taxon>
    </lineage>
</organism>
<dbReference type="InterPro" id="IPR006905">
    <property type="entry name" value="Flavin_halogenase"/>
</dbReference>
<dbReference type="Gene3D" id="3.50.50.60">
    <property type="entry name" value="FAD/NAD(P)-binding domain"/>
    <property type="match status" value="1"/>
</dbReference>
<dbReference type="Proteomes" id="UP001589858">
    <property type="component" value="Unassembled WGS sequence"/>
</dbReference>
<dbReference type="InterPro" id="IPR050816">
    <property type="entry name" value="Flavin-dep_Halogenase_NPB"/>
</dbReference>
<keyword evidence="1" id="KW-0560">Oxidoreductase</keyword>
<dbReference type="PANTHER" id="PTHR43747:SF4">
    <property type="entry name" value="FLAVIN-DEPENDENT TRYPTOPHAN HALOGENASE"/>
    <property type="match status" value="1"/>
</dbReference>